<name>A0ABW5NRG3_9FLAO</name>
<dbReference type="Pfam" id="PF18962">
    <property type="entry name" value="Por_Secre_tail"/>
    <property type="match status" value="1"/>
</dbReference>
<sequence length="241" mass="26219">MKKIILAAALFVGVFAQAQIIVMDGDVELQNNQTYTYNVYGSEAKMHFLVLNNTEETINVKLKMVDSDVNPLGNQVQFCYGGYCFNTAPEGTLAPPGVANEYTEVLPNGTSGAENYFYNQYQSPVSYTMALVHVNAAGEQTGEPIITFTYKYDPTASTTDFASLEKMGIVVNNTVVKNTLDVTANQNAKLQIVNINGQIVKSATVVNGSQAIDLSSVAAGVYFARFTTEENKTAQIKFVKN</sequence>
<proteinExistence type="predicted"/>
<accession>A0ABW5NRG3</accession>
<dbReference type="EMBL" id="JBHUMD010000007">
    <property type="protein sequence ID" value="MFD2601629.1"/>
    <property type="molecule type" value="Genomic_DNA"/>
</dbReference>
<gene>
    <name evidence="4" type="ORF">ACFSR3_06140</name>
</gene>
<dbReference type="InterPro" id="IPR026444">
    <property type="entry name" value="Secre_tail"/>
</dbReference>
<feature type="chain" id="PRO_5045576604" evidence="2">
    <location>
        <begin position="19"/>
        <end position="241"/>
    </location>
</feature>
<evidence type="ECO:0000313" key="5">
    <source>
        <dbReference type="Proteomes" id="UP001597480"/>
    </source>
</evidence>
<reference evidence="5" key="1">
    <citation type="journal article" date="2019" name="Int. J. Syst. Evol. Microbiol.">
        <title>The Global Catalogue of Microorganisms (GCM) 10K type strain sequencing project: providing services to taxonomists for standard genome sequencing and annotation.</title>
        <authorList>
            <consortium name="The Broad Institute Genomics Platform"/>
            <consortium name="The Broad Institute Genome Sequencing Center for Infectious Disease"/>
            <person name="Wu L."/>
            <person name="Ma J."/>
        </authorList>
    </citation>
    <scope>NUCLEOTIDE SEQUENCE [LARGE SCALE GENOMIC DNA]</scope>
    <source>
        <strain evidence="5">KCTC 42107</strain>
    </source>
</reference>
<protein>
    <submittedName>
        <fullName evidence="4">T9SS type A sorting domain-containing protein</fullName>
    </submittedName>
</protein>
<feature type="signal peptide" evidence="2">
    <location>
        <begin position="1"/>
        <end position="18"/>
    </location>
</feature>
<keyword evidence="1 2" id="KW-0732">Signal</keyword>
<dbReference type="Proteomes" id="UP001597480">
    <property type="component" value="Unassembled WGS sequence"/>
</dbReference>
<organism evidence="4 5">
    <name type="scientific">Flavobacterium suzhouense</name>
    <dbReference type="NCBI Taxonomy" id="1529638"/>
    <lineage>
        <taxon>Bacteria</taxon>
        <taxon>Pseudomonadati</taxon>
        <taxon>Bacteroidota</taxon>
        <taxon>Flavobacteriia</taxon>
        <taxon>Flavobacteriales</taxon>
        <taxon>Flavobacteriaceae</taxon>
        <taxon>Flavobacterium</taxon>
    </lineage>
</organism>
<evidence type="ECO:0000313" key="4">
    <source>
        <dbReference type="EMBL" id="MFD2601629.1"/>
    </source>
</evidence>
<evidence type="ECO:0000256" key="2">
    <source>
        <dbReference type="SAM" id="SignalP"/>
    </source>
</evidence>
<dbReference type="RefSeq" id="WP_114758137.1">
    <property type="nucleotide sequence ID" value="NZ_JBHUMD010000007.1"/>
</dbReference>
<keyword evidence="5" id="KW-1185">Reference proteome</keyword>
<feature type="domain" description="Secretion system C-terminal sorting" evidence="3">
    <location>
        <begin position="178"/>
        <end position="234"/>
    </location>
</feature>
<comment type="caution">
    <text evidence="4">The sequence shown here is derived from an EMBL/GenBank/DDBJ whole genome shotgun (WGS) entry which is preliminary data.</text>
</comment>
<dbReference type="NCBIfam" id="TIGR04183">
    <property type="entry name" value="Por_Secre_tail"/>
    <property type="match status" value="1"/>
</dbReference>
<evidence type="ECO:0000259" key="3">
    <source>
        <dbReference type="Pfam" id="PF18962"/>
    </source>
</evidence>
<evidence type="ECO:0000256" key="1">
    <source>
        <dbReference type="ARBA" id="ARBA00022729"/>
    </source>
</evidence>